<dbReference type="EMBL" id="CP042467">
    <property type="protein sequence ID" value="QED30317.1"/>
    <property type="molecule type" value="Genomic_DNA"/>
</dbReference>
<keyword evidence="9 12" id="KW-0067">ATP-binding</keyword>
<dbReference type="PRINTS" id="PR00983">
    <property type="entry name" value="TRNASYNTHCYS"/>
</dbReference>
<organism evidence="14 15">
    <name type="scientific">Microvenator marinus</name>
    <dbReference type="NCBI Taxonomy" id="2600177"/>
    <lineage>
        <taxon>Bacteria</taxon>
        <taxon>Deltaproteobacteria</taxon>
        <taxon>Bradymonadales</taxon>
        <taxon>Microvenatoraceae</taxon>
        <taxon>Microvenator</taxon>
    </lineage>
</organism>
<feature type="binding site" evidence="12">
    <location>
        <position position="244"/>
    </location>
    <ligand>
        <name>Zn(2+)</name>
        <dbReference type="ChEBI" id="CHEBI:29105"/>
    </ligand>
</feature>
<keyword evidence="10 12" id="KW-0648">Protein biosynthesis</keyword>
<feature type="short sequence motif" description="'HIGH' region" evidence="12">
    <location>
        <begin position="34"/>
        <end position="44"/>
    </location>
</feature>
<dbReference type="Proteomes" id="UP000321595">
    <property type="component" value="Chromosome"/>
</dbReference>
<dbReference type="GO" id="GO:0005524">
    <property type="term" value="F:ATP binding"/>
    <property type="evidence" value="ECO:0007669"/>
    <property type="project" value="UniProtKB-UniRule"/>
</dbReference>
<evidence type="ECO:0000256" key="1">
    <source>
        <dbReference type="ARBA" id="ARBA00004496"/>
    </source>
</evidence>
<gene>
    <name evidence="12" type="primary">cysS</name>
    <name evidence="14" type="ORF">FRD01_09565</name>
</gene>
<dbReference type="GO" id="GO:0004817">
    <property type="term" value="F:cysteine-tRNA ligase activity"/>
    <property type="evidence" value="ECO:0007669"/>
    <property type="project" value="UniProtKB-UniRule"/>
</dbReference>
<comment type="similarity">
    <text evidence="2 12">Belongs to the class-I aminoacyl-tRNA synthetase family.</text>
</comment>
<keyword evidence="7 12" id="KW-0547">Nucleotide-binding</keyword>
<dbReference type="PANTHER" id="PTHR10890">
    <property type="entry name" value="CYSTEINYL-TRNA SYNTHETASE"/>
    <property type="match status" value="1"/>
</dbReference>
<evidence type="ECO:0000256" key="2">
    <source>
        <dbReference type="ARBA" id="ARBA00005594"/>
    </source>
</evidence>
<evidence type="ECO:0000256" key="9">
    <source>
        <dbReference type="ARBA" id="ARBA00022840"/>
    </source>
</evidence>
<evidence type="ECO:0000256" key="8">
    <source>
        <dbReference type="ARBA" id="ARBA00022833"/>
    </source>
</evidence>
<comment type="cofactor">
    <cofactor evidence="12">
        <name>Zn(2+)</name>
        <dbReference type="ChEBI" id="CHEBI:29105"/>
    </cofactor>
    <text evidence="12">Binds 1 zinc ion per subunit.</text>
</comment>
<dbReference type="SUPFAM" id="SSF52374">
    <property type="entry name" value="Nucleotidylyl transferase"/>
    <property type="match status" value="1"/>
</dbReference>
<dbReference type="InterPro" id="IPR014729">
    <property type="entry name" value="Rossmann-like_a/b/a_fold"/>
</dbReference>
<dbReference type="Pfam" id="PF23493">
    <property type="entry name" value="CysS_C"/>
    <property type="match status" value="1"/>
</dbReference>
<dbReference type="GO" id="GO:0008270">
    <property type="term" value="F:zinc ion binding"/>
    <property type="evidence" value="ECO:0007669"/>
    <property type="project" value="UniProtKB-UniRule"/>
</dbReference>
<reference evidence="14 15" key="1">
    <citation type="submission" date="2019-08" db="EMBL/GenBank/DDBJ databases">
        <authorList>
            <person name="Liang Q."/>
        </authorList>
    </citation>
    <scope>NUCLEOTIDE SEQUENCE [LARGE SCALE GENOMIC DNA]</scope>
    <source>
        <strain evidence="14 15">V1718</strain>
    </source>
</reference>
<sequence length="507" mass="57994">MTLKTLRVFDTLSDTKKDIVPITPGKLSMYVCGVTVYDLTHIGHARVYIFFDVVQRFLRHLGYEVKYVRNHTDVDDKIIKRAAELGMAPLELSAKFIDEFHEDMGRLHVAEGDVEPKVSDHIPHIIAMVERLIERGHAYNANGDVYFRVQSFDGYGKLSHRKLEDMEAGRSGRVSDDEGQKEHPFDFALWKSTKGDELSWESPWGPGRPGWHIECSAMSSEYLGETFDIHGGGRDLIFPHHENEIAQSEACSGKTFANHWMHIGMVNVAEVDETGRKIERKMSKSLGNFWTTRDVLKGYHPEALRYFAHTTLYRNPVTYSSDNLDEATQRIEYLYTTLDRVQDALAKSGFSDDNPPPEARWYENKGQVLEGFQERLEDVLSDDFNTPRALALFGEVARIGNELTESKKKLNDERAWTLWHVRASLLLAGKILGLLELDPKQALEEIRDLKVELLGIDRARVEEKIEERRQARENKDWAQADAARDELLAMGIEIMDSPEGTTWRVTT</sequence>
<evidence type="ECO:0000256" key="11">
    <source>
        <dbReference type="ARBA" id="ARBA00023146"/>
    </source>
</evidence>
<comment type="subcellular location">
    <subcellularLocation>
        <location evidence="1 12">Cytoplasm</location>
    </subcellularLocation>
</comment>
<dbReference type="EC" id="6.1.1.16" evidence="12"/>
<evidence type="ECO:0000256" key="6">
    <source>
        <dbReference type="ARBA" id="ARBA00022723"/>
    </source>
</evidence>
<feature type="binding site" evidence="12">
    <location>
        <position position="284"/>
    </location>
    <ligand>
        <name>ATP</name>
        <dbReference type="ChEBI" id="CHEBI:30616"/>
    </ligand>
</feature>
<dbReference type="InterPro" id="IPR009080">
    <property type="entry name" value="tRNAsynth_Ia_anticodon-bd"/>
</dbReference>
<feature type="binding site" evidence="12">
    <location>
        <position position="215"/>
    </location>
    <ligand>
        <name>Zn(2+)</name>
        <dbReference type="ChEBI" id="CHEBI:29105"/>
    </ligand>
</feature>
<evidence type="ECO:0000313" key="15">
    <source>
        <dbReference type="Proteomes" id="UP000321595"/>
    </source>
</evidence>
<dbReference type="KEGG" id="bbae:FRD01_09565"/>
<proteinExistence type="inferred from homology"/>
<evidence type="ECO:0000256" key="10">
    <source>
        <dbReference type="ARBA" id="ARBA00022917"/>
    </source>
</evidence>
<dbReference type="NCBIfam" id="TIGR00435">
    <property type="entry name" value="cysS"/>
    <property type="match status" value="1"/>
</dbReference>
<dbReference type="GO" id="GO:0005737">
    <property type="term" value="C:cytoplasm"/>
    <property type="evidence" value="ECO:0007669"/>
    <property type="project" value="UniProtKB-SubCell"/>
</dbReference>
<comment type="catalytic activity">
    <reaction evidence="12">
        <text>tRNA(Cys) + L-cysteine + ATP = L-cysteinyl-tRNA(Cys) + AMP + diphosphate</text>
        <dbReference type="Rhea" id="RHEA:17773"/>
        <dbReference type="Rhea" id="RHEA-COMP:9661"/>
        <dbReference type="Rhea" id="RHEA-COMP:9679"/>
        <dbReference type="ChEBI" id="CHEBI:30616"/>
        <dbReference type="ChEBI" id="CHEBI:33019"/>
        <dbReference type="ChEBI" id="CHEBI:35235"/>
        <dbReference type="ChEBI" id="CHEBI:78442"/>
        <dbReference type="ChEBI" id="CHEBI:78517"/>
        <dbReference type="ChEBI" id="CHEBI:456215"/>
        <dbReference type="EC" id="6.1.1.16"/>
    </reaction>
</comment>
<dbReference type="InterPro" id="IPR024909">
    <property type="entry name" value="Cys-tRNA/MSH_ligase"/>
</dbReference>
<keyword evidence="4 12" id="KW-0963">Cytoplasm</keyword>
<accession>A0A5B8XYR5</accession>
<keyword evidence="6 12" id="KW-0479">Metal-binding</keyword>
<dbReference type="Gene3D" id="1.20.120.1910">
    <property type="entry name" value="Cysteine-tRNA ligase, C-terminal anti-codon recognition domain"/>
    <property type="match status" value="1"/>
</dbReference>
<dbReference type="SMART" id="SM00840">
    <property type="entry name" value="DALR_2"/>
    <property type="match status" value="1"/>
</dbReference>
<evidence type="ECO:0000256" key="3">
    <source>
        <dbReference type="ARBA" id="ARBA00011245"/>
    </source>
</evidence>
<evidence type="ECO:0000256" key="4">
    <source>
        <dbReference type="ARBA" id="ARBA00022490"/>
    </source>
</evidence>
<feature type="binding site" evidence="12">
    <location>
        <position position="32"/>
    </location>
    <ligand>
        <name>Zn(2+)</name>
        <dbReference type="ChEBI" id="CHEBI:29105"/>
    </ligand>
</feature>
<dbReference type="InterPro" id="IPR056411">
    <property type="entry name" value="CysS_C"/>
</dbReference>
<dbReference type="CDD" id="cd00672">
    <property type="entry name" value="CysRS_core"/>
    <property type="match status" value="1"/>
</dbReference>
<keyword evidence="8 12" id="KW-0862">Zinc</keyword>
<evidence type="ECO:0000256" key="5">
    <source>
        <dbReference type="ARBA" id="ARBA00022598"/>
    </source>
</evidence>
<dbReference type="InterPro" id="IPR015273">
    <property type="entry name" value="Cys-tRNA-synt_Ia_DALR"/>
</dbReference>
<keyword evidence="11 12" id="KW-0030">Aminoacyl-tRNA synthetase</keyword>
<dbReference type="Pfam" id="PF01406">
    <property type="entry name" value="tRNA-synt_1e"/>
    <property type="match status" value="1"/>
</dbReference>
<keyword evidence="5 12" id="KW-0436">Ligase</keyword>
<feature type="short sequence motif" description="'KMSKS' region" evidence="12">
    <location>
        <begin position="281"/>
        <end position="285"/>
    </location>
</feature>
<dbReference type="AlphaFoldDB" id="A0A5B8XYR5"/>
<name>A0A5B8XYR5_9DELT</name>
<dbReference type="FunFam" id="3.40.50.620:FF:000009">
    <property type="entry name" value="Cysteine--tRNA ligase"/>
    <property type="match status" value="1"/>
</dbReference>
<dbReference type="Pfam" id="PF09190">
    <property type="entry name" value="DALR_2"/>
    <property type="match status" value="1"/>
</dbReference>
<evidence type="ECO:0000256" key="7">
    <source>
        <dbReference type="ARBA" id="ARBA00022741"/>
    </source>
</evidence>
<dbReference type="Gene3D" id="3.40.50.620">
    <property type="entry name" value="HUPs"/>
    <property type="match status" value="1"/>
</dbReference>
<feature type="domain" description="Cysteinyl-tRNA synthetase class Ia DALR" evidence="13">
    <location>
        <begin position="375"/>
        <end position="443"/>
    </location>
</feature>
<dbReference type="HAMAP" id="MF_00041">
    <property type="entry name" value="Cys_tRNA_synth"/>
    <property type="match status" value="1"/>
</dbReference>
<dbReference type="OrthoDB" id="9815130at2"/>
<dbReference type="InterPro" id="IPR015803">
    <property type="entry name" value="Cys-tRNA-ligase"/>
</dbReference>
<evidence type="ECO:0000313" key="14">
    <source>
        <dbReference type="EMBL" id="QED30317.1"/>
    </source>
</evidence>
<keyword evidence="15" id="KW-1185">Reference proteome</keyword>
<dbReference type="GO" id="GO:0006423">
    <property type="term" value="P:cysteinyl-tRNA aminoacylation"/>
    <property type="evidence" value="ECO:0007669"/>
    <property type="project" value="UniProtKB-UniRule"/>
</dbReference>
<feature type="binding site" evidence="12">
    <location>
        <position position="240"/>
    </location>
    <ligand>
        <name>Zn(2+)</name>
        <dbReference type="ChEBI" id="CHEBI:29105"/>
    </ligand>
</feature>
<comment type="subunit">
    <text evidence="3 12">Monomer.</text>
</comment>
<evidence type="ECO:0000259" key="13">
    <source>
        <dbReference type="SMART" id="SM00840"/>
    </source>
</evidence>
<evidence type="ECO:0000256" key="12">
    <source>
        <dbReference type="HAMAP-Rule" id="MF_00041"/>
    </source>
</evidence>
<dbReference type="InterPro" id="IPR032678">
    <property type="entry name" value="tRNA-synt_1_cat_dom"/>
</dbReference>
<protein>
    <recommendedName>
        <fullName evidence="12">Cysteine--tRNA ligase</fullName>
        <ecNumber evidence="12">6.1.1.16</ecNumber>
    </recommendedName>
    <alternativeName>
        <fullName evidence="12">Cysteinyl-tRNA synthetase</fullName>
        <shortName evidence="12">CysRS</shortName>
    </alternativeName>
</protein>
<dbReference type="SUPFAM" id="SSF47323">
    <property type="entry name" value="Anticodon-binding domain of a subclass of class I aminoacyl-tRNA synthetases"/>
    <property type="match status" value="1"/>
</dbReference>
<dbReference type="PANTHER" id="PTHR10890:SF3">
    <property type="entry name" value="CYSTEINE--TRNA LIGASE, CYTOPLASMIC"/>
    <property type="match status" value="1"/>
</dbReference>